<feature type="transmembrane region" description="Helical" evidence="1">
    <location>
        <begin position="166"/>
        <end position="186"/>
    </location>
</feature>
<dbReference type="EMBL" id="UINC01023877">
    <property type="protein sequence ID" value="SVA96421.1"/>
    <property type="molecule type" value="Genomic_DNA"/>
</dbReference>
<dbReference type="InterPro" id="IPR012666">
    <property type="entry name" value="CbtA_put"/>
</dbReference>
<keyword evidence="1" id="KW-0812">Transmembrane</keyword>
<evidence type="ECO:0000313" key="2">
    <source>
        <dbReference type="EMBL" id="SVA96421.1"/>
    </source>
</evidence>
<dbReference type="NCBIfam" id="TIGR02458">
    <property type="entry name" value="CbtA"/>
    <property type="match status" value="1"/>
</dbReference>
<feature type="transmembrane region" description="Helical" evidence="1">
    <location>
        <begin position="71"/>
        <end position="95"/>
    </location>
</feature>
<keyword evidence="1" id="KW-1133">Transmembrane helix</keyword>
<accession>A0A382A595</accession>
<sequence>MAVLRRIVFSACLAGLVSGIVLTGVQTFGVLPILAEAETYGNSISAPTLDQESSSQHHHYGPNAASDRYRLWWTAVANIGIGIGFGLLLSAIFALRSPVTCTRGIFWGAGGYATFFLAPAIGLPPEIPGAVVEALQSRQLWWLLAVTFTGVGLLLLFLGSHWIVKALGAVLIPVPHLIGAPHSGAYTGLAPEILVDRFYLTTVFVNAIFWLVLGATSAVLFQRLAQRAVPEG</sequence>
<evidence type="ECO:0000256" key="1">
    <source>
        <dbReference type="SAM" id="Phobius"/>
    </source>
</evidence>
<reference evidence="2" key="1">
    <citation type="submission" date="2018-05" db="EMBL/GenBank/DDBJ databases">
        <authorList>
            <person name="Lanie J.A."/>
            <person name="Ng W.-L."/>
            <person name="Kazmierczak K.M."/>
            <person name="Andrzejewski T.M."/>
            <person name="Davidsen T.M."/>
            <person name="Wayne K.J."/>
            <person name="Tettelin H."/>
            <person name="Glass J.I."/>
            <person name="Rusch D."/>
            <person name="Podicherti R."/>
            <person name="Tsui H.-C.T."/>
            <person name="Winkler M.E."/>
        </authorList>
    </citation>
    <scope>NUCLEOTIDE SEQUENCE</scope>
</reference>
<proteinExistence type="predicted"/>
<feature type="transmembrane region" description="Helical" evidence="1">
    <location>
        <begin position="141"/>
        <end position="159"/>
    </location>
</feature>
<name>A0A382A595_9ZZZZ</name>
<dbReference type="Pfam" id="PF09490">
    <property type="entry name" value="CbtA"/>
    <property type="match status" value="1"/>
</dbReference>
<feature type="transmembrane region" description="Helical" evidence="1">
    <location>
        <begin position="104"/>
        <end position="121"/>
    </location>
</feature>
<protein>
    <recommendedName>
        <fullName evidence="3">Cobalt transporter subunit CbtA</fullName>
    </recommendedName>
</protein>
<organism evidence="2">
    <name type="scientific">marine metagenome</name>
    <dbReference type="NCBI Taxonomy" id="408172"/>
    <lineage>
        <taxon>unclassified sequences</taxon>
        <taxon>metagenomes</taxon>
        <taxon>ecological metagenomes</taxon>
    </lineage>
</organism>
<gene>
    <name evidence="2" type="ORF">METZ01_LOCUS149275</name>
</gene>
<keyword evidence="1" id="KW-0472">Membrane</keyword>
<feature type="transmembrane region" description="Helical" evidence="1">
    <location>
        <begin position="198"/>
        <end position="221"/>
    </location>
</feature>
<evidence type="ECO:0008006" key="3">
    <source>
        <dbReference type="Google" id="ProtNLM"/>
    </source>
</evidence>
<dbReference type="AlphaFoldDB" id="A0A382A595"/>